<feature type="transmembrane region" description="Helical" evidence="6">
    <location>
        <begin position="176"/>
        <end position="193"/>
    </location>
</feature>
<dbReference type="InterPro" id="IPR001123">
    <property type="entry name" value="LeuE-type"/>
</dbReference>
<evidence type="ECO:0000256" key="5">
    <source>
        <dbReference type="ARBA" id="ARBA00023136"/>
    </source>
</evidence>
<organism evidence="9 10">
    <name type="scientific">Pseudomonas luteola</name>
    <dbReference type="NCBI Taxonomy" id="47886"/>
    <lineage>
        <taxon>Bacteria</taxon>
        <taxon>Pseudomonadati</taxon>
        <taxon>Pseudomonadota</taxon>
        <taxon>Gammaproteobacteria</taxon>
        <taxon>Pseudomonadales</taxon>
        <taxon>Pseudomonadaceae</taxon>
        <taxon>Pseudomonas</taxon>
    </lineage>
</organism>
<feature type="transmembrane region" description="Helical" evidence="6">
    <location>
        <begin position="72"/>
        <end position="89"/>
    </location>
</feature>
<evidence type="ECO:0000313" key="10">
    <source>
        <dbReference type="Proteomes" id="UP000250443"/>
    </source>
</evidence>
<reference evidence="8 12" key="3">
    <citation type="submission" date="2020-11" db="EMBL/GenBank/DDBJ databases">
        <title>Enhanced detection system for hospital associated transmission using whole genome sequencing surveillance.</title>
        <authorList>
            <person name="Harrison L.H."/>
            <person name="Van Tyne D."/>
            <person name="Marsh J.W."/>
            <person name="Griffith M.P."/>
            <person name="Snyder D.J."/>
            <person name="Cooper V.S."/>
            <person name="Mustapha M."/>
        </authorList>
    </citation>
    <scope>NUCLEOTIDE SEQUENCE [LARGE SCALE GENOMIC DNA]</scope>
    <source>
        <strain evidence="8 12">PSB00013</strain>
    </source>
</reference>
<dbReference type="EMBL" id="JADMCD010000002">
    <property type="protein sequence ID" value="MBF8640061.1"/>
    <property type="molecule type" value="Genomic_DNA"/>
</dbReference>
<evidence type="ECO:0000313" key="12">
    <source>
        <dbReference type="Proteomes" id="UP000638986"/>
    </source>
</evidence>
<accession>A0A2X2CSR3</accession>
<reference evidence="7 11" key="2">
    <citation type="submission" date="2020-10" db="EMBL/GenBank/DDBJ databases">
        <title>Genome sequences of Pseudomonas isolates.</title>
        <authorList>
            <person name="Wessels L."/>
            <person name="Reich F."/>
            <person name="Hammerl J."/>
        </authorList>
    </citation>
    <scope>NUCLEOTIDE SEQUENCE [LARGE SCALE GENOMIC DNA]</scope>
    <source>
        <strain evidence="7 11">20-MO00624-0</strain>
    </source>
</reference>
<sequence length="195" mass="21254">MDVLFSMAGFALASSISPGPVNLVALSSGACYGFRKSLRHVTGATTGFTALLLLIGLGLYEVLARIPELIKLIQWSGVAFLFYMAYQLAMDDGVLDIKEEGSGPSMMRGALMQWLNPKAWLASLAGMGLFVADGNTVMVWTFAILYFVVCYGSVACWAFTGSFLRRYVQKPSRVRFLNRMMAGLLVASAFYLLQG</sequence>
<feature type="transmembrane region" description="Helical" evidence="6">
    <location>
        <begin position="137"/>
        <end position="164"/>
    </location>
</feature>
<dbReference type="EMBL" id="JADTXM010000007">
    <property type="protein sequence ID" value="MBH3439470.1"/>
    <property type="molecule type" value="Genomic_DNA"/>
</dbReference>
<comment type="subcellular location">
    <subcellularLocation>
        <location evidence="1">Cell membrane</location>
        <topology evidence="1">Multi-pass membrane protein</topology>
    </subcellularLocation>
</comment>
<evidence type="ECO:0000313" key="8">
    <source>
        <dbReference type="EMBL" id="MBH3439470.1"/>
    </source>
</evidence>
<protein>
    <submittedName>
        <fullName evidence="9">Amino acid transporter LysE</fullName>
    </submittedName>
    <submittedName>
        <fullName evidence="7">LysE family translocator</fullName>
    </submittedName>
</protein>
<name>A0A2X2CSR3_PSELU</name>
<evidence type="ECO:0000313" key="11">
    <source>
        <dbReference type="Proteomes" id="UP000626180"/>
    </source>
</evidence>
<keyword evidence="11" id="KW-1185">Reference proteome</keyword>
<dbReference type="Proteomes" id="UP000626180">
    <property type="component" value="Unassembled WGS sequence"/>
</dbReference>
<evidence type="ECO:0000313" key="7">
    <source>
        <dbReference type="EMBL" id="MBF8640061.1"/>
    </source>
</evidence>
<evidence type="ECO:0000256" key="6">
    <source>
        <dbReference type="SAM" id="Phobius"/>
    </source>
</evidence>
<dbReference type="AlphaFoldDB" id="A0A2X2CSR3"/>
<dbReference type="RefSeq" id="WP_010795113.1">
    <property type="nucleotide sequence ID" value="NZ_CP053063.1"/>
</dbReference>
<feature type="transmembrane region" description="Helical" evidence="6">
    <location>
        <begin position="42"/>
        <end position="60"/>
    </location>
</feature>
<evidence type="ECO:0000256" key="2">
    <source>
        <dbReference type="ARBA" id="ARBA00022475"/>
    </source>
</evidence>
<dbReference type="Pfam" id="PF01810">
    <property type="entry name" value="LysE"/>
    <property type="match status" value="1"/>
</dbReference>
<dbReference type="EMBL" id="UAUF01000012">
    <property type="protein sequence ID" value="SPZ08696.1"/>
    <property type="molecule type" value="Genomic_DNA"/>
</dbReference>
<evidence type="ECO:0000256" key="3">
    <source>
        <dbReference type="ARBA" id="ARBA00022692"/>
    </source>
</evidence>
<keyword evidence="3 6" id="KW-0812">Transmembrane</keyword>
<evidence type="ECO:0000313" key="9">
    <source>
        <dbReference type="EMBL" id="SPZ08696.1"/>
    </source>
</evidence>
<dbReference type="Proteomes" id="UP000638986">
    <property type="component" value="Unassembled WGS sequence"/>
</dbReference>
<proteinExistence type="predicted"/>
<dbReference type="PANTHER" id="PTHR30086:SF20">
    <property type="entry name" value="ARGININE EXPORTER PROTEIN ARGO-RELATED"/>
    <property type="match status" value="1"/>
</dbReference>
<evidence type="ECO:0000256" key="1">
    <source>
        <dbReference type="ARBA" id="ARBA00004651"/>
    </source>
</evidence>
<gene>
    <name evidence="9" type="primary">eamB_3</name>
    <name evidence="8" type="ORF">I5Q09_12340</name>
    <name evidence="7" type="ORF">IRZ65_05135</name>
    <name evidence="9" type="ORF">NCTC11842_02924</name>
</gene>
<dbReference type="GO" id="GO:0033228">
    <property type="term" value="P:cysteine export across plasma membrane"/>
    <property type="evidence" value="ECO:0007669"/>
    <property type="project" value="TreeGrafter"/>
</dbReference>
<dbReference type="GO" id="GO:0015171">
    <property type="term" value="F:amino acid transmembrane transporter activity"/>
    <property type="evidence" value="ECO:0007669"/>
    <property type="project" value="TreeGrafter"/>
</dbReference>
<keyword evidence="5 6" id="KW-0472">Membrane</keyword>
<evidence type="ECO:0000256" key="4">
    <source>
        <dbReference type="ARBA" id="ARBA00022989"/>
    </source>
</evidence>
<keyword evidence="4 6" id="KW-1133">Transmembrane helix</keyword>
<reference evidence="9 10" key="1">
    <citation type="submission" date="2018-06" db="EMBL/GenBank/DDBJ databases">
        <authorList>
            <consortium name="Pathogen Informatics"/>
            <person name="Doyle S."/>
        </authorList>
    </citation>
    <scope>NUCLEOTIDE SEQUENCE [LARGE SCALE GENOMIC DNA]</scope>
    <source>
        <strain evidence="9 10">NCTC11842</strain>
    </source>
</reference>
<keyword evidence="2" id="KW-1003">Cell membrane</keyword>
<dbReference type="Proteomes" id="UP000250443">
    <property type="component" value="Unassembled WGS sequence"/>
</dbReference>
<dbReference type="GO" id="GO:0005886">
    <property type="term" value="C:plasma membrane"/>
    <property type="evidence" value="ECO:0007669"/>
    <property type="project" value="UniProtKB-SubCell"/>
</dbReference>
<dbReference type="PANTHER" id="PTHR30086">
    <property type="entry name" value="ARGININE EXPORTER PROTEIN ARGO"/>
    <property type="match status" value="1"/>
</dbReference>